<reference evidence="1 2" key="1">
    <citation type="submission" date="2014-03" db="EMBL/GenBank/DDBJ databases">
        <title>Genomics of Bifidobacteria.</title>
        <authorList>
            <person name="Ventura M."/>
            <person name="Milani C."/>
            <person name="Lugli G.A."/>
        </authorList>
    </citation>
    <scope>NUCLEOTIDE SEQUENCE [LARGE SCALE GENOMIC DNA]</scope>
    <source>
        <strain evidence="1 2">LMG 10738</strain>
    </source>
</reference>
<dbReference type="Pfam" id="PF00702">
    <property type="entry name" value="Hydrolase"/>
    <property type="match status" value="1"/>
</dbReference>
<evidence type="ECO:0000313" key="1">
    <source>
        <dbReference type="EMBL" id="KFI65991.1"/>
    </source>
</evidence>
<dbReference type="NCBIfam" id="TIGR01509">
    <property type="entry name" value="HAD-SF-IA-v3"/>
    <property type="match status" value="1"/>
</dbReference>
<keyword evidence="1" id="KW-0378">Hydrolase</keyword>
<dbReference type="InterPro" id="IPR023214">
    <property type="entry name" value="HAD_sf"/>
</dbReference>
<gene>
    <name evidence="1" type="ORF">BCUN_0491</name>
</gene>
<dbReference type="CDD" id="cd02603">
    <property type="entry name" value="HAD_sEH-N_like"/>
    <property type="match status" value="1"/>
</dbReference>
<name>A0A087B4P1_9BIFI</name>
<dbReference type="OrthoDB" id="9797415at2"/>
<dbReference type="InterPro" id="IPR006439">
    <property type="entry name" value="HAD-SF_hydro_IA"/>
</dbReference>
<comment type="caution">
    <text evidence="1">The sequence shown here is derived from an EMBL/GenBank/DDBJ whole genome shotgun (WGS) entry which is preliminary data.</text>
</comment>
<dbReference type="SFLD" id="SFLDG01129">
    <property type="entry name" value="C1.5:_HAD__Beta-PGM__Phosphata"/>
    <property type="match status" value="1"/>
</dbReference>
<dbReference type="eggNOG" id="COG1011">
    <property type="taxonomic scope" value="Bacteria"/>
</dbReference>
<dbReference type="PANTHER" id="PTHR43611">
    <property type="entry name" value="ALPHA-D-GLUCOSE 1-PHOSPHATE PHOSPHATASE"/>
    <property type="match status" value="1"/>
</dbReference>
<organism evidence="1 2">
    <name type="scientific">Bifidobacterium cuniculi</name>
    <dbReference type="NCBI Taxonomy" id="1688"/>
    <lineage>
        <taxon>Bacteria</taxon>
        <taxon>Bacillati</taxon>
        <taxon>Actinomycetota</taxon>
        <taxon>Actinomycetes</taxon>
        <taxon>Bifidobacteriales</taxon>
        <taxon>Bifidobacteriaceae</taxon>
        <taxon>Bifidobacterium</taxon>
    </lineage>
</organism>
<dbReference type="STRING" id="1688.BCUN_0491"/>
<dbReference type="SUPFAM" id="SSF56784">
    <property type="entry name" value="HAD-like"/>
    <property type="match status" value="1"/>
</dbReference>
<sequence length="216" mass="24062">MAVPPTITDVVFDFCGVLVDWQCRAALDGHYPKELVDAIVAPDDPYGFFDYEDRMDGGMLLADILPMVQADHGQDIADVFAYYIAHYGDALPSMVPGMETLLTDLRAAGIRTWGLTNWSSETFHFAFERFPVLQGLLEDTVVSGVERLHKPDAAIYELAQARFGLDPGHTLFLDDTARNVEGARTVGWHALRFHDAAQVRADLEDLHVLEGNEERP</sequence>
<dbReference type="PANTHER" id="PTHR43611:SF3">
    <property type="entry name" value="FLAVIN MONONUCLEOTIDE HYDROLASE 1, CHLOROPLATIC"/>
    <property type="match status" value="1"/>
</dbReference>
<dbReference type="AlphaFoldDB" id="A0A087B4P1"/>
<evidence type="ECO:0000313" key="2">
    <source>
        <dbReference type="Proteomes" id="UP000029067"/>
    </source>
</evidence>
<protein>
    <submittedName>
        <fullName evidence="1">Alpha beta hydrolase</fullName>
    </submittedName>
</protein>
<dbReference type="SFLD" id="SFLDS00003">
    <property type="entry name" value="Haloacid_Dehalogenase"/>
    <property type="match status" value="1"/>
</dbReference>
<dbReference type="EMBL" id="JGYV01000001">
    <property type="protein sequence ID" value="KFI65991.1"/>
    <property type="molecule type" value="Genomic_DNA"/>
</dbReference>
<dbReference type="InterPro" id="IPR036412">
    <property type="entry name" value="HAD-like_sf"/>
</dbReference>
<keyword evidence="2" id="KW-1185">Reference proteome</keyword>
<dbReference type="Proteomes" id="UP000029067">
    <property type="component" value="Unassembled WGS sequence"/>
</dbReference>
<proteinExistence type="predicted"/>
<dbReference type="RefSeq" id="WP_033517085.1">
    <property type="nucleotide sequence ID" value="NZ_JGYV01000001.1"/>
</dbReference>
<dbReference type="GO" id="GO:0016787">
    <property type="term" value="F:hydrolase activity"/>
    <property type="evidence" value="ECO:0007669"/>
    <property type="project" value="UniProtKB-KW"/>
</dbReference>
<accession>A0A087B4P1</accession>
<dbReference type="PRINTS" id="PR00413">
    <property type="entry name" value="HADHALOGNASE"/>
</dbReference>
<dbReference type="Gene3D" id="3.40.50.1000">
    <property type="entry name" value="HAD superfamily/HAD-like"/>
    <property type="match status" value="1"/>
</dbReference>